<dbReference type="Gene3D" id="3.50.50.60">
    <property type="entry name" value="FAD/NAD(P)-binding domain"/>
    <property type="match status" value="1"/>
</dbReference>
<accession>A0A4U1C8X2</accession>
<protein>
    <submittedName>
        <fullName evidence="2">NAD(P)/FAD-dependent oxidoreductase</fullName>
    </submittedName>
</protein>
<dbReference type="Pfam" id="PF01494">
    <property type="entry name" value="FAD_binding_3"/>
    <property type="match status" value="1"/>
</dbReference>
<dbReference type="AlphaFoldDB" id="A0A4U1C8X2"/>
<reference evidence="2 3" key="1">
    <citation type="submission" date="2019-04" db="EMBL/GenBank/DDBJ databases">
        <title>Pedobacter sp. AR-3-17 sp. nov., isolated from Arctic soil.</title>
        <authorList>
            <person name="Dahal R.H."/>
            <person name="Kim D.-U."/>
        </authorList>
    </citation>
    <scope>NUCLEOTIDE SEQUENCE [LARGE SCALE GENOMIC DNA]</scope>
    <source>
        <strain evidence="2 3">AR-3-17</strain>
    </source>
</reference>
<evidence type="ECO:0000259" key="1">
    <source>
        <dbReference type="Pfam" id="PF01494"/>
    </source>
</evidence>
<comment type="caution">
    <text evidence="2">The sequence shown here is derived from an EMBL/GenBank/DDBJ whole genome shotgun (WGS) entry which is preliminary data.</text>
</comment>
<dbReference type="InterPro" id="IPR050407">
    <property type="entry name" value="Geranylgeranyl_reductase"/>
</dbReference>
<sequence length="375" mass="42125">MQSKPTITIIGGGLAGLTNAILLVKSNFVVTVIERKKYPFHRVCGEYVSNEVLPFLKDLGLKPDDLGAAKISKLVVSAPNAKQLKANLDLGAFGISRYVLDHELYKIASALGVKFILEKKVLDIRFSEEKFEIELANETLTTDLVIGAFGKRSNLDQKLNRDFFYQRSPYVGVKYHIKTNFPEDTIQLDNFKGGYCGINKIEKDLYCLCYLAENKYLKELGSITAMEEEILKKNPHLQKFFNDAEFVWDKPETINEISFEKKSLVENHILMCGDTAGMIAPLCGNGMAIAIHSAKLLSENIIQICKDGLNPQKRSQLEKSYQLAWENQFALRLKIGRGIQSLFGSNFLTQMAIAGLKMFPSVTQQIVKKTHGKPF</sequence>
<evidence type="ECO:0000313" key="2">
    <source>
        <dbReference type="EMBL" id="TKC00867.1"/>
    </source>
</evidence>
<keyword evidence="3" id="KW-1185">Reference proteome</keyword>
<gene>
    <name evidence="2" type="ORF">FA046_04105</name>
</gene>
<organism evidence="2 3">
    <name type="scientific">Pedobacter cryophilus</name>
    <dbReference type="NCBI Taxonomy" id="2571271"/>
    <lineage>
        <taxon>Bacteria</taxon>
        <taxon>Pseudomonadati</taxon>
        <taxon>Bacteroidota</taxon>
        <taxon>Sphingobacteriia</taxon>
        <taxon>Sphingobacteriales</taxon>
        <taxon>Sphingobacteriaceae</taxon>
        <taxon>Pedobacter</taxon>
    </lineage>
</organism>
<dbReference type="OrthoDB" id="1142316at2"/>
<name>A0A4U1C8X2_9SPHI</name>
<feature type="domain" description="FAD-binding" evidence="1">
    <location>
        <begin position="7"/>
        <end position="304"/>
    </location>
</feature>
<dbReference type="EMBL" id="SWBP01000001">
    <property type="protein sequence ID" value="TKC00867.1"/>
    <property type="molecule type" value="Genomic_DNA"/>
</dbReference>
<dbReference type="SUPFAM" id="SSF51905">
    <property type="entry name" value="FAD/NAD(P)-binding domain"/>
    <property type="match status" value="1"/>
</dbReference>
<dbReference type="Proteomes" id="UP000308181">
    <property type="component" value="Unassembled WGS sequence"/>
</dbReference>
<dbReference type="RefSeq" id="WP_136825072.1">
    <property type="nucleotide sequence ID" value="NZ_SWBP01000001.1"/>
</dbReference>
<dbReference type="GO" id="GO:0071949">
    <property type="term" value="F:FAD binding"/>
    <property type="evidence" value="ECO:0007669"/>
    <property type="project" value="InterPro"/>
</dbReference>
<dbReference type="PRINTS" id="PR00420">
    <property type="entry name" value="RNGMNOXGNASE"/>
</dbReference>
<proteinExistence type="predicted"/>
<dbReference type="PANTHER" id="PTHR42685:SF22">
    <property type="entry name" value="CONDITIONED MEDIUM FACTOR RECEPTOR 1"/>
    <property type="match status" value="1"/>
</dbReference>
<dbReference type="InterPro" id="IPR002938">
    <property type="entry name" value="FAD-bd"/>
</dbReference>
<dbReference type="PANTHER" id="PTHR42685">
    <property type="entry name" value="GERANYLGERANYL DIPHOSPHATE REDUCTASE"/>
    <property type="match status" value="1"/>
</dbReference>
<dbReference type="InterPro" id="IPR036188">
    <property type="entry name" value="FAD/NAD-bd_sf"/>
</dbReference>
<evidence type="ECO:0000313" key="3">
    <source>
        <dbReference type="Proteomes" id="UP000308181"/>
    </source>
</evidence>